<evidence type="ECO:0000313" key="3">
    <source>
        <dbReference type="EMBL" id="CAG8494626.1"/>
    </source>
</evidence>
<proteinExistence type="predicted"/>
<dbReference type="Gene3D" id="2.130.10.30">
    <property type="entry name" value="Regulator of chromosome condensation 1/beta-lactamase-inhibitor protein II"/>
    <property type="match status" value="2"/>
</dbReference>
<keyword evidence="4" id="KW-1185">Reference proteome</keyword>
<dbReference type="InterPro" id="IPR000408">
    <property type="entry name" value="Reg_chr_condens"/>
</dbReference>
<dbReference type="PROSITE" id="PS00626">
    <property type="entry name" value="RCC1_2"/>
    <property type="match status" value="1"/>
</dbReference>
<evidence type="ECO:0000256" key="2">
    <source>
        <dbReference type="PROSITE-ProRule" id="PRU00235"/>
    </source>
</evidence>
<dbReference type="EMBL" id="CAJVPK010000326">
    <property type="protein sequence ID" value="CAG8494626.1"/>
    <property type="molecule type" value="Genomic_DNA"/>
</dbReference>
<dbReference type="PANTHER" id="PTHR22870">
    <property type="entry name" value="REGULATOR OF CHROMOSOME CONDENSATION"/>
    <property type="match status" value="1"/>
</dbReference>
<feature type="repeat" description="RCC1" evidence="2">
    <location>
        <begin position="162"/>
        <end position="222"/>
    </location>
</feature>
<dbReference type="SUPFAM" id="SSF50985">
    <property type="entry name" value="RCC1/BLIP-II"/>
    <property type="match status" value="1"/>
</dbReference>
<dbReference type="OrthoDB" id="5370059at2759"/>
<feature type="repeat" description="RCC1" evidence="2">
    <location>
        <begin position="101"/>
        <end position="155"/>
    </location>
</feature>
<dbReference type="PANTHER" id="PTHR22870:SF466">
    <property type="entry name" value="ANKYRIN REPEAT-CONTAINING PROTEIN"/>
    <property type="match status" value="1"/>
</dbReference>
<keyword evidence="1" id="KW-0677">Repeat</keyword>
<gene>
    <name evidence="3" type="ORF">DEBURN_LOCUS4356</name>
</gene>
<dbReference type="AlphaFoldDB" id="A0A9N8ZES8"/>
<feature type="repeat" description="RCC1" evidence="2">
    <location>
        <begin position="320"/>
        <end position="372"/>
    </location>
</feature>
<comment type="caution">
    <text evidence="3">The sequence shown here is derived from an EMBL/GenBank/DDBJ whole genome shotgun (WGS) entry which is preliminary data.</text>
</comment>
<feature type="repeat" description="RCC1" evidence="2">
    <location>
        <begin position="275"/>
        <end position="322"/>
    </location>
</feature>
<dbReference type="InterPro" id="IPR009091">
    <property type="entry name" value="RCC1/BLIP-II"/>
</dbReference>
<dbReference type="Proteomes" id="UP000789706">
    <property type="component" value="Unassembled WGS sequence"/>
</dbReference>
<dbReference type="PROSITE" id="PS50012">
    <property type="entry name" value="RCC1_3"/>
    <property type="match status" value="4"/>
</dbReference>
<organism evidence="3 4">
    <name type="scientific">Diversispora eburnea</name>
    <dbReference type="NCBI Taxonomy" id="1213867"/>
    <lineage>
        <taxon>Eukaryota</taxon>
        <taxon>Fungi</taxon>
        <taxon>Fungi incertae sedis</taxon>
        <taxon>Mucoromycota</taxon>
        <taxon>Glomeromycotina</taxon>
        <taxon>Glomeromycetes</taxon>
        <taxon>Diversisporales</taxon>
        <taxon>Diversisporaceae</taxon>
        <taxon>Diversispora</taxon>
    </lineage>
</organism>
<accession>A0A9N8ZES8</accession>
<name>A0A9N8ZES8_9GLOM</name>
<protein>
    <submittedName>
        <fullName evidence="3">10596_t:CDS:1</fullName>
    </submittedName>
</protein>
<evidence type="ECO:0000256" key="1">
    <source>
        <dbReference type="ARBA" id="ARBA00022737"/>
    </source>
</evidence>
<reference evidence="3" key="1">
    <citation type="submission" date="2021-06" db="EMBL/GenBank/DDBJ databases">
        <authorList>
            <person name="Kallberg Y."/>
            <person name="Tangrot J."/>
            <person name="Rosling A."/>
        </authorList>
    </citation>
    <scope>NUCLEOTIDE SEQUENCE</scope>
    <source>
        <strain evidence="3">AZ414A</strain>
    </source>
</reference>
<dbReference type="Pfam" id="PF00415">
    <property type="entry name" value="RCC1"/>
    <property type="match status" value="3"/>
</dbReference>
<evidence type="ECO:0000313" key="4">
    <source>
        <dbReference type="Proteomes" id="UP000789706"/>
    </source>
</evidence>
<dbReference type="InterPro" id="IPR051210">
    <property type="entry name" value="Ub_ligase/GEF_domain"/>
</dbReference>
<sequence>MTRFMITKIFNNNKINNNKINLIIIKSILNHRKFSSSSINHKKQKLFYWGSVGSSVNTQKTPFETTTSPQLLNFTDLDIEITHIASGWAHSLIAFKFKETTKVFSLGLNSSGQLGHCTINDNYFNYGQIEEGLPPNFKVHSLSCGRLHSFILLSKGNNNEKRDLYGFGNSIHGQLGFGKQVLINDENPKFICFPTPQLVDSIKENVTQLACGFDHTILLMGKGNTSDRSIPSLIPKFHNSSIRKITSSVDFTLALLEHKIIDIGAGGTFSAYVTGDVYVCGYGALGFGDNVIEKLKPTRIPTLNNVKKVYCGTDYIAAISNLFTWGCGNSSGRLGLKHTKNQFVPMKVTFPHEVIVEEVACGTNHVIALCRMT</sequence>